<protein>
    <submittedName>
        <fullName evidence="1">Uncharacterized protein</fullName>
    </submittedName>
</protein>
<evidence type="ECO:0000313" key="1">
    <source>
        <dbReference type="EMBL" id="KAE9588295.1"/>
    </source>
</evidence>
<dbReference type="AlphaFoldDB" id="A0A6A4NBZ7"/>
<name>A0A6A4NBZ7_LUPAL</name>
<dbReference type="Proteomes" id="UP000447434">
    <property type="component" value="Chromosome 22"/>
</dbReference>
<keyword evidence="2" id="KW-1185">Reference proteome</keyword>
<accession>A0A6A4NBZ7</accession>
<sequence>MEWGPNNVNISKEKLISNTSSLLSSSTKGLKDKAIVFPSWLLTSIYVY</sequence>
<organism evidence="1 2">
    <name type="scientific">Lupinus albus</name>
    <name type="common">White lupine</name>
    <name type="synonym">Lupinus termis</name>
    <dbReference type="NCBI Taxonomy" id="3870"/>
    <lineage>
        <taxon>Eukaryota</taxon>
        <taxon>Viridiplantae</taxon>
        <taxon>Streptophyta</taxon>
        <taxon>Embryophyta</taxon>
        <taxon>Tracheophyta</taxon>
        <taxon>Spermatophyta</taxon>
        <taxon>Magnoliopsida</taxon>
        <taxon>eudicotyledons</taxon>
        <taxon>Gunneridae</taxon>
        <taxon>Pentapetalae</taxon>
        <taxon>rosids</taxon>
        <taxon>fabids</taxon>
        <taxon>Fabales</taxon>
        <taxon>Fabaceae</taxon>
        <taxon>Papilionoideae</taxon>
        <taxon>50 kb inversion clade</taxon>
        <taxon>genistoids sensu lato</taxon>
        <taxon>core genistoids</taxon>
        <taxon>Genisteae</taxon>
        <taxon>Lupinus</taxon>
    </lineage>
</organism>
<evidence type="ECO:0000313" key="2">
    <source>
        <dbReference type="Proteomes" id="UP000447434"/>
    </source>
</evidence>
<dbReference type="EMBL" id="WOCE01000022">
    <property type="protein sequence ID" value="KAE9588295.1"/>
    <property type="molecule type" value="Genomic_DNA"/>
</dbReference>
<reference evidence="2" key="1">
    <citation type="journal article" date="2020" name="Nat. Commun.">
        <title>Genome sequence of the cluster root forming white lupin.</title>
        <authorList>
            <person name="Hufnagel B."/>
            <person name="Marques A."/>
            <person name="Soriano A."/>
            <person name="Marques L."/>
            <person name="Divol F."/>
            <person name="Doumas P."/>
            <person name="Sallet E."/>
            <person name="Mancinotti D."/>
            <person name="Carrere S."/>
            <person name="Marande W."/>
            <person name="Arribat S."/>
            <person name="Keller J."/>
            <person name="Huneau C."/>
            <person name="Blein T."/>
            <person name="Aime D."/>
            <person name="Laguerre M."/>
            <person name="Taylor J."/>
            <person name="Schubert V."/>
            <person name="Nelson M."/>
            <person name="Geu-Flores F."/>
            <person name="Crespi M."/>
            <person name="Gallardo-Guerrero K."/>
            <person name="Delaux P.-M."/>
            <person name="Salse J."/>
            <person name="Berges H."/>
            <person name="Guyot R."/>
            <person name="Gouzy J."/>
            <person name="Peret B."/>
        </authorList>
    </citation>
    <scope>NUCLEOTIDE SEQUENCE [LARGE SCALE GENOMIC DNA]</scope>
    <source>
        <strain evidence="2">cv. Amiga</strain>
    </source>
</reference>
<comment type="caution">
    <text evidence="1">The sequence shown here is derived from an EMBL/GenBank/DDBJ whole genome shotgun (WGS) entry which is preliminary data.</text>
</comment>
<gene>
    <name evidence="1" type="ORF">Lalb_Chr22g0353851</name>
</gene>
<proteinExistence type="predicted"/>